<name>A0A5C2S5C0_9APHY</name>
<feature type="compositionally biased region" description="Basic and acidic residues" evidence="1">
    <location>
        <begin position="64"/>
        <end position="74"/>
    </location>
</feature>
<gene>
    <name evidence="2" type="ORF">L227DRAFT_576588</name>
</gene>
<dbReference type="OrthoDB" id="552755at2759"/>
<dbReference type="PANTHER" id="PTHR15410:SF2">
    <property type="entry name" value="HIRA-INTERACTING PROTEIN 3"/>
    <property type="match status" value="1"/>
</dbReference>
<dbReference type="Proteomes" id="UP000313359">
    <property type="component" value="Unassembled WGS sequence"/>
</dbReference>
<feature type="compositionally biased region" description="Acidic residues" evidence="1">
    <location>
        <begin position="367"/>
        <end position="376"/>
    </location>
</feature>
<evidence type="ECO:0000256" key="1">
    <source>
        <dbReference type="SAM" id="MobiDB-lite"/>
    </source>
</evidence>
<evidence type="ECO:0000313" key="3">
    <source>
        <dbReference type="Proteomes" id="UP000313359"/>
    </source>
</evidence>
<proteinExistence type="predicted"/>
<protein>
    <submittedName>
        <fullName evidence="2">Uncharacterized protein</fullName>
    </submittedName>
</protein>
<dbReference type="InterPro" id="IPR037647">
    <property type="entry name" value="HIRIP3"/>
</dbReference>
<feature type="compositionally biased region" description="Low complexity" evidence="1">
    <location>
        <begin position="195"/>
        <end position="222"/>
    </location>
</feature>
<feature type="region of interest" description="Disordered" evidence="1">
    <location>
        <begin position="352"/>
        <end position="383"/>
    </location>
</feature>
<dbReference type="STRING" id="1328759.A0A5C2S5C0"/>
<evidence type="ECO:0000313" key="2">
    <source>
        <dbReference type="EMBL" id="RPD58945.1"/>
    </source>
</evidence>
<feature type="compositionally biased region" description="Acidic residues" evidence="1">
    <location>
        <begin position="75"/>
        <end position="86"/>
    </location>
</feature>
<dbReference type="PANTHER" id="PTHR15410">
    <property type="entry name" value="HIRA-INTERACTING PROTEIN 3"/>
    <property type="match status" value="1"/>
</dbReference>
<feature type="compositionally biased region" description="Basic and acidic residues" evidence="1">
    <location>
        <begin position="267"/>
        <end position="276"/>
    </location>
</feature>
<sequence>MADVDMEKLRAAALEIIAKVVKEGMLEEFTHGSFRKKVEQSMGVDAGTLDASEYRRTVRKIAEDYIEKHTSGNKEDEDAPMEEAEDAKEQEKPNSKPPPSKTEKTKSRKPRSSTTKGASERKSASKGKKPARSSSVVPTSDEEAEPKAKPKSRKKTSRVQSDPEASDAGSSPEPPAKRQKTGSPLREKEEQDAEPSGSAAPQASSSSPKAKQASTSKEGAASEGEKSESEMSVLEDEPAPRRRKKKADGGAFTKAEKGTKGRKRKEGAKELSKDDETIKRLKSLVVACGVRKVWSKEFKGLDKPSDQIRRLRQILSDLGMKGRMSMEQAKVIREKREFEQELEDVKEFAQKMESANRRRSAKSVAAEQEDVDESDVDIPPKRRMTARQSIMAFLGDEESD</sequence>
<organism evidence="2 3">
    <name type="scientific">Lentinus tigrinus ALCF2SS1-6</name>
    <dbReference type="NCBI Taxonomy" id="1328759"/>
    <lineage>
        <taxon>Eukaryota</taxon>
        <taxon>Fungi</taxon>
        <taxon>Dikarya</taxon>
        <taxon>Basidiomycota</taxon>
        <taxon>Agaricomycotina</taxon>
        <taxon>Agaricomycetes</taxon>
        <taxon>Polyporales</taxon>
        <taxon>Polyporaceae</taxon>
        <taxon>Lentinus</taxon>
    </lineage>
</organism>
<dbReference type="EMBL" id="ML122272">
    <property type="protein sequence ID" value="RPD58945.1"/>
    <property type="molecule type" value="Genomic_DNA"/>
</dbReference>
<dbReference type="AlphaFoldDB" id="A0A5C2S5C0"/>
<keyword evidence="3" id="KW-1185">Reference proteome</keyword>
<dbReference type="GO" id="GO:0005634">
    <property type="term" value="C:nucleus"/>
    <property type="evidence" value="ECO:0007669"/>
    <property type="project" value="TreeGrafter"/>
</dbReference>
<reference evidence="2" key="1">
    <citation type="journal article" date="2018" name="Genome Biol. Evol.">
        <title>Genomics and development of Lentinus tigrinus, a white-rot wood-decaying mushroom with dimorphic fruiting bodies.</title>
        <authorList>
            <person name="Wu B."/>
            <person name="Xu Z."/>
            <person name="Knudson A."/>
            <person name="Carlson A."/>
            <person name="Chen N."/>
            <person name="Kovaka S."/>
            <person name="LaButti K."/>
            <person name="Lipzen A."/>
            <person name="Pennachio C."/>
            <person name="Riley R."/>
            <person name="Schakwitz W."/>
            <person name="Umezawa K."/>
            <person name="Ohm R.A."/>
            <person name="Grigoriev I.V."/>
            <person name="Nagy L.G."/>
            <person name="Gibbons J."/>
            <person name="Hibbett D."/>
        </authorList>
    </citation>
    <scope>NUCLEOTIDE SEQUENCE [LARGE SCALE GENOMIC DNA]</scope>
    <source>
        <strain evidence="2">ALCF2SS1-6</strain>
    </source>
</reference>
<accession>A0A5C2S5C0</accession>
<feature type="region of interest" description="Disordered" evidence="1">
    <location>
        <begin position="64"/>
        <end position="276"/>
    </location>
</feature>